<dbReference type="GO" id="GO:0016020">
    <property type="term" value="C:membrane"/>
    <property type="evidence" value="ECO:0007669"/>
    <property type="project" value="TreeGrafter"/>
</dbReference>
<keyword evidence="2" id="KW-0443">Lipid metabolism</keyword>
<dbReference type="PANTHER" id="PTHR43272:SF107">
    <property type="entry name" value="LONG-CHAIN-FATTY-ACID--COA LIGASE 5"/>
    <property type="match status" value="1"/>
</dbReference>
<keyword evidence="2" id="KW-0276">Fatty acid metabolism</keyword>
<proteinExistence type="predicted"/>
<dbReference type="EC" id="6.2.1.3" evidence="3"/>
<feature type="domain" description="AMP-dependent synthetase/ligase" evidence="4">
    <location>
        <begin position="1"/>
        <end position="201"/>
    </location>
</feature>
<reference evidence="5" key="1">
    <citation type="journal article" date="2010" name="Science">
        <title>Plasticity of animal genome architecture unmasked by rapid evolution of a pelagic tunicate.</title>
        <authorList>
            <person name="Denoeud F."/>
            <person name="Henriet S."/>
            <person name="Mungpakdee S."/>
            <person name="Aury J.M."/>
            <person name="Da Silva C."/>
            <person name="Brinkmann H."/>
            <person name="Mikhaleva J."/>
            <person name="Olsen L.C."/>
            <person name="Jubin C."/>
            <person name="Canestro C."/>
            <person name="Bouquet J.M."/>
            <person name="Danks G."/>
            <person name="Poulain J."/>
            <person name="Campsteijn C."/>
            <person name="Adamski M."/>
            <person name="Cross I."/>
            <person name="Yadetie F."/>
            <person name="Muffato M."/>
            <person name="Louis A."/>
            <person name="Butcher S."/>
            <person name="Tsagkogeorga G."/>
            <person name="Konrad A."/>
            <person name="Singh S."/>
            <person name="Jensen M.F."/>
            <person name="Cong E.H."/>
            <person name="Eikeseth-Otteraa H."/>
            <person name="Noel B."/>
            <person name="Anthouard V."/>
            <person name="Porcel B.M."/>
            <person name="Kachouri-Lafond R."/>
            <person name="Nishino A."/>
            <person name="Ugolini M."/>
            <person name="Chourrout P."/>
            <person name="Nishida H."/>
            <person name="Aasland R."/>
            <person name="Huzurbazar S."/>
            <person name="Westhof E."/>
            <person name="Delsuc F."/>
            <person name="Lehrach H."/>
            <person name="Reinhardt R."/>
            <person name="Weissenbach J."/>
            <person name="Roy S.W."/>
            <person name="Artiguenave F."/>
            <person name="Postlethwait J.H."/>
            <person name="Manak J.R."/>
            <person name="Thompson E.M."/>
            <person name="Jaillon O."/>
            <person name="Du Pasquier L."/>
            <person name="Boudinot P."/>
            <person name="Liberles D.A."/>
            <person name="Volff J.N."/>
            <person name="Philippe H."/>
            <person name="Lenhard B."/>
            <person name="Roest Crollius H."/>
            <person name="Wincker P."/>
            <person name="Chourrout D."/>
        </authorList>
    </citation>
    <scope>NUCLEOTIDE SEQUENCE [LARGE SCALE GENOMIC DNA]</scope>
</reference>
<keyword evidence="1" id="KW-0436">Ligase</keyword>
<keyword evidence="6" id="KW-1185">Reference proteome</keyword>
<protein>
    <recommendedName>
        <fullName evidence="3">long-chain-fatty-acid--CoA ligase</fullName>
        <ecNumber evidence="3">6.2.1.3</ecNumber>
    </recommendedName>
</protein>
<evidence type="ECO:0000256" key="3">
    <source>
        <dbReference type="ARBA" id="ARBA00026121"/>
    </source>
</evidence>
<dbReference type="InterPro" id="IPR042099">
    <property type="entry name" value="ANL_N_sf"/>
</dbReference>
<dbReference type="Proteomes" id="UP000001307">
    <property type="component" value="Unassembled WGS sequence"/>
</dbReference>
<name>E4XL46_OIKDI</name>
<evidence type="ECO:0000256" key="2">
    <source>
        <dbReference type="ARBA" id="ARBA00022832"/>
    </source>
</evidence>
<dbReference type="SUPFAM" id="SSF56801">
    <property type="entry name" value="Acetyl-CoA synthetase-like"/>
    <property type="match status" value="1"/>
</dbReference>
<dbReference type="InParanoid" id="E4XL46"/>
<dbReference type="Gene3D" id="3.40.50.12780">
    <property type="entry name" value="N-terminal domain of ligase-like"/>
    <property type="match status" value="1"/>
</dbReference>
<dbReference type="OrthoDB" id="1700726at2759"/>
<dbReference type="GO" id="GO:0004467">
    <property type="term" value="F:long-chain fatty acid-CoA ligase activity"/>
    <property type="evidence" value="ECO:0007669"/>
    <property type="project" value="UniProtKB-EC"/>
</dbReference>
<evidence type="ECO:0000313" key="5">
    <source>
        <dbReference type="EMBL" id="CBY10807.1"/>
    </source>
</evidence>
<evidence type="ECO:0000259" key="4">
    <source>
        <dbReference type="Pfam" id="PF00501"/>
    </source>
</evidence>
<evidence type="ECO:0000313" key="6">
    <source>
        <dbReference type="Proteomes" id="UP000001307"/>
    </source>
</evidence>
<evidence type="ECO:0000256" key="1">
    <source>
        <dbReference type="ARBA" id="ARBA00022598"/>
    </source>
</evidence>
<dbReference type="GO" id="GO:0005783">
    <property type="term" value="C:endoplasmic reticulum"/>
    <property type="evidence" value="ECO:0007669"/>
    <property type="project" value="TreeGrafter"/>
</dbReference>
<dbReference type="Pfam" id="PF00501">
    <property type="entry name" value="AMP-binding"/>
    <property type="match status" value="1"/>
</dbReference>
<dbReference type="FunCoup" id="E4XL46">
    <property type="interactions" value="42"/>
</dbReference>
<dbReference type="PANTHER" id="PTHR43272">
    <property type="entry name" value="LONG-CHAIN-FATTY-ACID--COA LIGASE"/>
    <property type="match status" value="1"/>
</dbReference>
<organism evidence="5">
    <name type="scientific">Oikopleura dioica</name>
    <name type="common">Tunicate</name>
    <dbReference type="NCBI Taxonomy" id="34765"/>
    <lineage>
        <taxon>Eukaryota</taxon>
        <taxon>Metazoa</taxon>
        <taxon>Chordata</taxon>
        <taxon>Tunicata</taxon>
        <taxon>Appendicularia</taxon>
        <taxon>Copelata</taxon>
        <taxon>Oikopleuridae</taxon>
        <taxon>Oikopleura</taxon>
    </lineage>
</organism>
<accession>E4XL46</accession>
<dbReference type="EMBL" id="FN653067">
    <property type="protein sequence ID" value="CBY10807.1"/>
    <property type="molecule type" value="Genomic_DNA"/>
</dbReference>
<gene>
    <name evidence="5" type="ORF">GSOID_T00014418001</name>
</gene>
<dbReference type="AlphaFoldDB" id="E4XL46"/>
<sequence>MAHIFERGVHCTMMIAGGSWYFGTGNLKTLLPEIKAVRPTVFGSVPRVMNRIYEKVQNQMNDSKIKNFLLTRATKAKRKKLDKGKVESLSIWNPALKKARNSLGGRVHTWICGAAPIDPNVKGFIKELFGCYIVEAYGQTENVGCGTGTSFTNYQKEDGSVGVPQPWNELRLADVPDMDYYAKEGKGEICFRGDNVMQGYYNDPAKTAETIDKEDWLHTGDIGMWLENGTIKIIDRKKNIYKTAQGEYIAPEKIEGVYGKHTQIMQMFLFGSSLQAMNVAIVVPNEESFMKEYGHGRTFEEACADINKAAQFLKALNLFARKDGIKGYEIPKACYLETEPFSIENGLLTPTQKTKRPAIQKKYKEIMDKLYEELNQ</sequence>
<dbReference type="InterPro" id="IPR000873">
    <property type="entry name" value="AMP-dep_synth/lig_dom"/>
</dbReference>